<evidence type="ECO:0000256" key="5">
    <source>
        <dbReference type="ARBA" id="ARBA00022475"/>
    </source>
</evidence>
<dbReference type="Gene3D" id="1.10.1410.40">
    <property type="match status" value="1"/>
</dbReference>
<dbReference type="Proteomes" id="UP000327493">
    <property type="component" value="Chromosome 2"/>
</dbReference>
<dbReference type="GO" id="GO:0005886">
    <property type="term" value="C:plasma membrane"/>
    <property type="evidence" value="ECO:0007669"/>
    <property type="project" value="UniProtKB-SubCell"/>
</dbReference>
<evidence type="ECO:0000256" key="7">
    <source>
        <dbReference type="ARBA" id="ARBA00023180"/>
    </source>
</evidence>
<sequence>MPLPSQTILTMQDTLLRVFVVALGLLTYPRDDPGVEQWDDITTVGMEKHEERLLRGEELGDEIAPVSEEMMHTDSRGPYRDDSRNIQSEKHTEEDLMSVLEDITVIKHDSEDATDRNSPEADLDPNQPQNSKSESDPALKTSQIDHEQNGNLQLDKKRKQGEEVQTDGFFTDQSRPQGQQEKPEEKGVFNSKEQESPLSHLHTVTSLNSEAIADWEGDYLWYIWNTVSIISLIRFFRKYLGKFSQIKQGEALAFPVTCTTAEMPLPDSETLQRFHSKCIQVSSENKWNEFLEGFAKDLLDAMRTVCDGNNGMVIEDYQIVDVCNIIVPFTPPDTYSFQCLLWNNPVSDLHPDMQACGQIQLIKNKIQNGCPCQSSNSDDMVCLLHCETEDVKMKMTEGCASLLCMKNSHFLSKAQVTRWFQNTIKQAWGQISHKYEFELNIRYIGAPGALIVRFRSGKKISFSMNPVVKVNTNAHFFINDNSPNFDTSWTLSLIGFEDRFLEHISKLIPANSCHRQTLEIAHFLHRRQTALSGSSALEDLHFKVALMHLLLTKDPAQWKPSNLACRLRDLFAFMEKSLKKKQLHHVLIGNPLSQRVIQLPAEFTNADTVNLFHPLVVHNCLYRNAVLHFKEILSNAHMLIQDYVEV</sequence>
<dbReference type="GO" id="GO:0005640">
    <property type="term" value="C:nuclear outer membrane"/>
    <property type="evidence" value="ECO:0007669"/>
    <property type="project" value="UniProtKB-SubCell"/>
</dbReference>
<evidence type="ECO:0000256" key="8">
    <source>
        <dbReference type="ARBA" id="ARBA00023242"/>
    </source>
</evidence>
<evidence type="ECO:0000256" key="9">
    <source>
        <dbReference type="SAM" id="MobiDB-lite"/>
    </source>
</evidence>
<reference evidence="11 12" key="1">
    <citation type="submission" date="2019-08" db="EMBL/GenBank/DDBJ databases">
        <title>A chromosome-level genome assembly, high-density linkage maps, and genome scans reveal the genomic architecture of hybrid incompatibilities underlying speciation via character displacement in darters (Percidae: Etheostominae).</title>
        <authorList>
            <person name="Moran R.L."/>
            <person name="Catchen J.M."/>
            <person name="Fuller R.C."/>
        </authorList>
    </citation>
    <scope>NUCLEOTIDE SEQUENCE [LARGE SCALE GENOMIC DNA]</scope>
    <source>
        <strain evidence="11">EspeVRDwgs_2016</strain>
        <tissue evidence="11">Muscle</tissue>
    </source>
</reference>
<evidence type="ECO:0000256" key="3">
    <source>
        <dbReference type="ARBA" id="ARBA00004494"/>
    </source>
</evidence>
<evidence type="ECO:0000256" key="4">
    <source>
        <dbReference type="ARBA" id="ARBA00019443"/>
    </source>
</evidence>
<keyword evidence="8" id="KW-0539">Nucleus</keyword>
<gene>
    <name evidence="11" type="ORF">FQN60_012330</name>
</gene>
<protein>
    <recommendedName>
        <fullName evidence="4">Inositol 1,4,5-trisphosphate receptor-interacting protein</fullName>
    </recommendedName>
</protein>
<comment type="caution">
    <text evidence="11">The sequence shown here is derived from an EMBL/GenBank/DDBJ whole genome shotgun (WGS) entry which is preliminary data.</text>
</comment>
<dbReference type="InterPro" id="IPR024810">
    <property type="entry name" value="MAB21L/cGLR"/>
</dbReference>
<keyword evidence="5" id="KW-1003">Cell membrane</keyword>
<evidence type="ECO:0000256" key="6">
    <source>
        <dbReference type="ARBA" id="ARBA00023054"/>
    </source>
</evidence>
<dbReference type="AlphaFoldDB" id="A0A5J5DPB0"/>
<comment type="function">
    <text evidence="1">Enhances Ca(2+)-mediated inhibition of inositol 1,4,5-triphosphate receptor (ITPR) Ca(2+) release.</text>
</comment>
<feature type="compositionally biased region" description="Basic and acidic residues" evidence="9">
    <location>
        <begin position="110"/>
        <end position="119"/>
    </location>
</feature>
<accession>A0A5J5DPB0</accession>
<organism evidence="11 12">
    <name type="scientific">Etheostoma spectabile</name>
    <name type="common">orangethroat darter</name>
    <dbReference type="NCBI Taxonomy" id="54343"/>
    <lineage>
        <taxon>Eukaryota</taxon>
        <taxon>Metazoa</taxon>
        <taxon>Chordata</taxon>
        <taxon>Craniata</taxon>
        <taxon>Vertebrata</taxon>
        <taxon>Euteleostomi</taxon>
        <taxon>Actinopterygii</taxon>
        <taxon>Neopterygii</taxon>
        <taxon>Teleostei</taxon>
        <taxon>Neoteleostei</taxon>
        <taxon>Acanthomorphata</taxon>
        <taxon>Eupercaria</taxon>
        <taxon>Perciformes</taxon>
        <taxon>Percoidei</taxon>
        <taxon>Percidae</taxon>
        <taxon>Etheostomatinae</taxon>
        <taxon>Etheostoma</taxon>
    </lineage>
</organism>
<dbReference type="EMBL" id="VOFY01000002">
    <property type="protein sequence ID" value="KAA8595195.1"/>
    <property type="molecule type" value="Genomic_DNA"/>
</dbReference>
<keyword evidence="10" id="KW-0732">Signal</keyword>
<feature type="region of interest" description="Disordered" evidence="9">
    <location>
        <begin position="66"/>
        <end position="95"/>
    </location>
</feature>
<keyword evidence="5" id="KW-0472">Membrane</keyword>
<evidence type="ECO:0000256" key="1">
    <source>
        <dbReference type="ARBA" id="ARBA00003856"/>
    </source>
</evidence>
<keyword evidence="12" id="KW-1185">Reference proteome</keyword>
<comment type="subcellular location">
    <subcellularLocation>
        <location evidence="2">Cell membrane</location>
        <topology evidence="2">Single-pass type I membrane protein</topology>
    </subcellularLocation>
    <subcellularLocation>
        <location evidence="3">Nucleus outer membrane</location>
        <topology evidence="3">Single-pass type I membrane protein</topology>
    </subcellularLocation>
</comment>
<proteinExistence type="predicted"/>
<keyword evidence="7" id="KW-0325">Glycoprotein</keyword>
<dbReference type="PANTHER" id="PTHR10656:SF8">
    <property type="entry name" value="INOSITOL 1,4,5-TRISPHOSPHATE RECEPTOR-INTERACTING PROTEIN"/>
    <property type="match status" value="1"/>
</dbReference>
<evidence type="ECO:0000256" key="10">
    <source>
        <dbReference type="SAM" id="SignalP"/>
    </source>
</evidence>
<name>A0A5J5DPB0_9PERO</name>
<feature type="compositionally biased region" description="Polar residues" evidence="9">
    <location>
        <begin position="171"/>
        <end position="180"/>
    </location>
</feature>
<feature type="compositionally biased region" description="Basic and acidic residues" evidence="9">
    <location>
        <begin position="133"/>
        <end position="148"/>
    </location>
</feature>
<evidence type="ECO:0000313" key="11">
    <source>
        <dbReference type="EMBL" id="KAA8595195.1"/>
    </source>
</evidence>
<feature type="chain" id="PRO_5023899032" description="Inositol 1,4,5-trisphosphate receptor-interacting protein" evidence="10">
    <location>
        <begin position="25"/>
        <end position="646"/>
    </location>
</feature>
<feature type="compositionally biased region" description="Basic and acidic residues" evidence="9">
    <location>
        <begin position="69"/>
        <end position="94"/>
    </location>
</feature>
<evidence type="ECO:0000313" key="12">
    <source>
        <dbReference type="Proteomes" id="UP000327493"/>
    </source>
</evidence>
<feature type="compositionally biased region" description="Basic and acidic residues" evidence="9">
    <location>
        <begin position="181"/>
        <end position="195"/>
    </location>
</feature>
<keyword evidence="6" id="KW-0175">Coiled coil</keyword>
<dbReference type="SMART" id="SM01265">
    <property type="entry name" value="Mab-21"/>
    <property type="match status" value="1"/>
</dbReference>
<dbReference type="InterPro" id="IPR026250">
    <property type="entry name" value="ITPRIP-like"/>
</dbReference>
<evidence type="ECO:0000256" key="2">
    <source>
        <dbReference type="ARBA" id="ARBA00004251"/>
    </source>
</evidence>
<feature type="region of interest" description="Disordered" evidence="9">
    <location>
        <begin position="110"/>
        <end position="199"/>
    </location>
</feature>
<dbReference type="PANTHER" id="PTHR10656">
    <property type="entry name" value="CELL FATE DETERMINING PROTEIN MAB21-RELATED"/>
    <property type="match status" value="1"/>
</dbReference>
<dbReference type="PRINTS" id="PR02107">
    <property type="entry name" value="INOS145TPRIP"/>
</dbReference>
<feature type="signal peptide" evidence="10">
    <location>
        <begin position="1"/>
        <end position="24"/>
    </location>
</feature>